<evidence type="ECO:0000313" key="2">
    <source>
        <dbReference type="EMBL" id="ETX01630.1"/>
    </source>
</evidence>
<sequence length="487" mass="52495">METYEVIDLQDLRLCVSFALDAIADDPSIVEAEVCASWCEQHVAPFQYGTDQPDESIPVPRSRTVLGIGILAIVEDQDGRWVGFGSESDDLTVDGIEQALINAKEGALAGAAFQLPDPIPLPADTAPFFDPEVIRLPLQETQGLATEALDGALTTLRDAGFVTQLHVQGQIACRKEYVMIGNTRGVLASDTATAMVADMEVRLEDARSHGANCSFSTHVANFSPYDTGAETARRAMQARQAMVLPEGDYTVIFSAEAMADLLHDLLIPALSMDTIAAGASPFAAAYGQPIAPSWLQVIDDGRQPRMLGSRTVTGEGLPTGVTPLITQGHAAGFLADAYHAQTYATRFPFLVPRNGMRHHLMHQSFDMRAGIFPTNVVLSSDEAVDFNTLLAPVTDGIYIGRLWAPTPQGPMQHGDFTCGIIDPSFHIQNGRLTQPLRPGAMRLQANLPQLLQALTGASTQSRAIVSPNWQSQVVTPDVRCHQVRVTA</sequence>
<comment type="caution">
    <text evidence="2">The sequence shown here is derived from an EMBL/GenBank/DDBJ whole genome shotgun (WGS) entry which is preliminary data.</text>
</comment>
<dbReference type="PANTHER" id="PTHR43421:SF1">
    <property type="entry name" value="METALLOPROTEASE PMBA"/>
    <property type="match status" value="1"/>
</dbReference>
<reference evidence="2 3" key="1">
    <citation type="journal article" date="2014" name="Nature">
        <title>An environmental bacterial taxon with a large and distinct metabolic repertoire.</title>
        <authorList>
            <person name="Wilson M.C."/>
            <person name="Mori T."/>
            <person name="Ruckert C."/>
            <person name="Uria A.R."/>
            <person name="Helf M.J."/>
            <person name="Takada K."/>
            <person name="Gernert C."/>
            <person name="Steffens U.A."/>
            <person name="Heycke N."/>
            <person name="Schmitt S."/>
            <person name="Rinke C."/>
            <person name="Helfrich E.J."/>
            <person name="Brachmann A.O."/>
            <person name="Gurgui C."/>
            <person name="Wakimoto T."/>
            <person name="Kracht M."/>
            <person name="Crusemann M."/>
            <person name="Hentschel U."/>
            <person name="Abe I."/>
            <person name="Matsunaga S."/>
            <person name="Kalinowski J."/>
            <person name="Takeyama H."/>
            <person name="Piel J."/>
        </authorList>
    </citation>
    <scope>NUCLEOTIDE SEQUENCE [LARGE SCALE GENOMIC DNA]</scope>
    <source>
        <strain evidence="3">TSY2</strain>
    </source>
</reference>
<organism evidence="2 3">
    <name type="scientific">Candidatus Entotheonella gemina</name>
    <dbReference type="NCBI Taxonomy" id="1429439"/>
    <lineage>
        <taxon>Bacteria</taxon>
        <taxon>Pseudomonadati</taxon>
        <taxon>Nitrospinota/Tectimicrobiota group</taxon>
        <taxon>Candidatus Tectimicrobiota</taxon>
        <taxon>Candidatus Entotheonellia</taxon>
        <taxon>Candidatus Entotheonellales</taxon>
        <taxon>Candidatus Entotheonellaceae</taxon>
        <taxon>Candidatus Entotheonella</taxon>
    </lineage>
</organism>
<evidence type="ECO:0000259" key="1">
    <source>
        <dbReference type="Pfam" id="PF19289"/>
    </source>
</evidence>
<dbReference type="GO" id="GO:0005829">
    <property type="term" value="C:cytosol"/>
    <property type="evidence" value="ECO:0007669"/>
    <property type="project" value="TreeGrafter"/>
</dbReference>
<proteinExistence type="predicted"/>
<dbReference type="InterPro" id="IPR045569">
    <property type="entry name" value="Metalloprtase-TldD/E_C"/>
</dbReference>
<accession>W4LUS0</accession>
<dbReference type="Gene3D" id="3.30.2290.10">
    <property type="entry name" value="PmbA/TldD superfamily"/>
    <property type="match status" value="1"/>
</dbReference>
<gene>
    <name evidence="2" type="ORF">ETSY2_36825</name>
</gene>
<keyword evidence="3" id="KW-1185">Reference proteome</keyword>
<dbReference type="GO" id="GO:0006508">
    <property type="term" value="P:proteolysis"/>
    <property type="evidence" value="ECO:0007669"/>
    <property type="project" value="InterPro"/>
</dbReference>
<feature type="domain" description="Metalloprotease TldD/E C-terminal" evidence="1">
    <location>
        <begin position="247"/>
        <end position="486"/>
    </location>
</feature>
<evidence type="ECO:0000313" key="3">
    <source>
        <dbReference type="Proteomes" id="UP000019140"/>
    </source>
</evidence>
<dbReference type="Proteomes" id="UP000019140">
    <property type="component" value="Unassembled WGS sequence"/>
</dbReference>
<dbReference type="EMBL" id="AZHX01001599">
    <property type="protein sequence ID" value="ETX01630.1"/>
    <property type="molecule type" value="Genomic_DNA"/>
</dbReference>
<dbReference type="InterPro" id="IPR036059">
    <property type="entry name" value="TldD/PmbA_sf"/>
</dbReference>
<dbReference type="Pfam" id="PF19289">
    <property type="entry name" value="PmbA_TldD_3rd"/>
    <property type="match status" value="1"/>
</dbReference>
<dbReference type="InterPro" id="IPR047657">
    <property type="entry name" value="PmbA"/>
</dbReference>
<dbReference type="SUPFAM" id="SSF111283">
    <property type="entry name" value="Putative modulator of DNA gyrase, PmbA/TldD"/>
    <property type="match status" value="1"/>
</dbReference>
<dbReference type="HOGENOM" id="CLU_565758_0_0_7"/>
<name>W4LUS0_9BACT</name>
<dbReference type="GO" id="GO:0008237">
    <property type="term" value="F:metallopeptidase activity"/>
    <property type="evidence" value="ECO:0007669"/>
    <property type="project" value="InterPro"/>
</dbReference>
<dbReference type="AlphaFoldDB" id="W4LUS0"/>
<dbReference type="PANTHER" id="PTHR43421">
    <property type="entry name" value="METALLOPROTEASE PMBA"/>
    <property type="match status" value="1"/>
</dbReference>
<dbReference type="InterPro" id="IPR035068">
    <property type="entry name" value="TldD/PmbA_N"/>
</dbReference>
<protein>
    <recommendedName>
        <fullName evidence="1">Metalloprotease TldD/E C-terminal domain-containing protein</fullName>
    </recommendedName>
</protein>